<name>A0A433QKU0_9FUNG</name>
<dbReference type="PROSITE" id="PS50097">
    <property type="entry name" value="BTB"/>
    <property type="match status" value="1"/>
</dbReference>
<dbReference type="InterPro" id="IPR051481">
    <property type="entry name" value="BTB-POZ/Galectin-3-binding"/>
</dbReference>
<organism evidence="3 4">
    <name type="scientific">Jimgerdemannia flammicorona</name>
    <dbReference type="NCBI Taxonomy" id="994334"/>
    <lineage>
        <taxon>Eukaryota</taxon>
        <taxon>Fungi</taxon>
        <taxon>Fungi incertae sedis</taxon>
        <taxon>Mucoromycota</taxon>
        <taxon>Mucoromycotina</taxon>
        <taxon>Endogonomycetes</taxon>
        <taxon>Endogonales</taxon>
        <taxon>Endogonaceae</taxon>
        <taxon>Jimgerdemannia</taxon>
    </lineage>
</organism>
<dbReference type="SUPFAM" id="SSF54695">
    <property type="entry name" value="POZ domain"/>
    <property type="match status" value="1"/>
</dbReference>
<dbReference type="Gene3D" id="3.30.710.10">
    <property type="entry name" value="Potassium Channel Kv1.1, Chain A"/>
    <property type="match status" value="1"/>
</dbReference>
<feature type="domain" description="BTB" evidence="2">
    <location>
        <begin position="33"/>
        <end position="96"/>
    </location>
</feature>
<dbReference type="Pfam" id="PF00651">
    <property type="entry name" value="BTB"/>
    <property type="match status" value="1"/>
</dbReference>
<evidence type="ECO:0000313" key="4">
    <source>
        <dbReference type="Proteomes" id="UP000274822"/>
    </source>
</evidence>
<evidence type="ECO:0000256" key="1">
    <source>
        <dbReference type="SAM" id="MobiDB-lite"/>
    </source>
</evidence>
<dbReference type="PANTHER" id="PTHR24410">
    <property type="entry name" value="HL07962P-RELATED"/>
    <property type="match status" value="1"/>
</dbReference>
<accession>A0A433QKU0</accession>
<evidence type="ECO:0000259" key="2">
    <source>
        <dbReference type="PROSITE" id="PS50097"/>
    </source>
</evidence>
<dbReference type="InterPro" id="IPR000210">
    <property type="entry name" value="BTB/POZ_dom"/>
</dbReference>
<sequence>MPKVSTKITSSRKLKGISLKQDLKATIDDSMYNDVVITCNDGVDISASRIILATRCEILNTLLFEGVHKTRSEKVRLSEISSAQFTVVLEFIYTEEAPSLSFSNVIDVSKAAEFFMLPKLQELVAEYVKANLFDHITAGLIFSEAIEGLEASAADTLINVARQYLLKSPLVDEQFIALSKRALEMMLSNTIAIKNCRTSPFDLFKCVVHWACVYSESGMGEQDCNKLMAYFNDAHKRYGEEFHPTKYGVSDDLMKKVGKTLAPFIQKIRFQDMCPYHLAAVADAANIVPSDLLYAVFRNRLRNAAEACVCEPLSSPSLGKERKPEKKKKTEPSNKQEIGEVKLDGPKRRMPVQTFVLRSTKFE</sequence>
<dbReference type="Proteomes" id="UP000274822">
    <property type="component" value="Unassembled WGS sequence"/>
</dbReference>
<evidence type="ECO:0000313" key="3">
    <source>
        <dbReference type="EMBL" id="RUS30377.1"/>
    </source>
</evidence>
<protein>
    <recommendedName>
        <fullName evidence="2">BTB domain-containing protein</fullName>
    </recommendedName>
</protein>
<dbReference type="InterPro" id="IPR011333">
    <property type="entry name" value="SKP1/BTB/POZ_sf"/>
</dbReference>
<feature type="compositionally biased region" description="Basic and acidic residues" evidence="1">
    <location>
        <begin position="319"/>
        <end position="347"/>
    </location>
</feature>
<dbReference type="PANTHER" id="PTHR24410:SF23">
    <property type="entry name" value="BTB DOMAIN-CONTAINING PROTEIN-RELATED"/>
    <property type="match status" value="1"/>
</dbReference>
<dbReference type="SMART" id="SM00225">
    <property type="entry name" value="BTB"/>
    <property type="match status" value="1"/>
</dbReference>
<reference evidence="3 4" key="1">
    <citation type="journal article" date="2018" name="New Phytol.">
        <title>Phylogenomics of Endogonaceae and evolution of mycorrhizas within Mucoromycota.</title>
        <authorList>
            <person name="Chang Y."/>
            <person name="Desiro A."/>
            <person name="Na H."/>
            <person name="Sandor L."/>
            <person name="Lipzen A."/>
            <person name="Clum A."/>
            <person name="Barry K."/>
            <person name="Grigoriev I.V."/>
            <person name="Martin F.M."/>
            <person name="Stajich J.E."/>
            <person name="Smith M.E."/>
            <person name="Bonito G."/>
            <person name="Spatafora J.W."/>
        </authorList>
    </citation>
    <scope>NUCLEOTIDE SEQUENCE [LARGE SCALE GENOMIC DNA]</scope>
    <source>
        <strain evidence="3 4">AD002</strain>
    </source>
</reference>
<dbReference type="EMBL" id="RBNJ01003956">
    <property type="protein sequence ID" value="RUS30377.1"/>
    <property type="molecule type" value="Genomic_DNA"/>
</dbReference>
<gene>
    <name evidence="3" type="ORF">BC938DRAFT_479478</name>
</gene>
<feature type="region of interest" description="Disordered" evidence="1">
    <location>
        <begin position="314"/>
        <end position="347"/>
    </location>
</feature>
<proteinExistence type="predicted"/>
<keyword evidence="4" id="KW-1185">Reference proteome</keyword>
<comment type="caution">
    <text evidence="3">The sequence shown here is derived from an EMBL/GenBank/DDBJ whole genome shotgun (WGS) entry which is preliminary data.</text>
</comment>
<dbReference type="AlphaFoldDB" id="A0A433QKU0"/>